<evidence type="ECO:0000256" key="5">
    <source>
        <dbReference type="ARBA" id="ARBA00023163"/>
    </source>
</evidence>
<dbReference type="GO" id="GO:0003700">
    <property type="term" value="F:DNA-binding transcription factor activity"/>
    <property type="evidence" value="ECO:0007669"/>
    <property type="project" value="InterPro"/>
</dbReference>
<feature type="region of interest" description="Disordered" evidence="6">
    <location>
        <begin position="96"/>
        <end position="115"/>
    </location>
</feature>
<dbReference type="HOGENOM" id="CLU_017584_0_1_5"/>
<keyword evidence="2" id="KW-0663">Pyridoxal phosphate</keyword>
<name>F7XC46_SINMM</name>
<dbReference type="Proteomes" id="UP000009045">
    <property type="component" value="Plasmid pSmeSM11c"/>
</dbReference>
<dbReference type="SUPFAM" id="SSF53383">
    <property type="entry name" value="PLP-dependent transferases"/>
    <property type="match status" value="1"/>
</dbReference>
<dbReference type="CDD" id="cd00609">
    <property type="entry name" value="AAT_like"/>
    <property type="match status" value="1"/>
</dbReference>
<keyword evidence="5" id="KW-0804">Transcription</keyword>
<dbReference type="AlphaFoldDB" id="F7XC46"/>
<evidence type="ECO:0000259" key="7">
    <source>
        <dbReference type="PROSITE" id="PS50949"/>
    </source>
</evidence>
<dbReference type="InterPro" id="IPR036390">
    <property type="entry name" value="WH_DNA-bd_sf"/>
</dbReference>
<dbReference type="InterPro" id="IPR051446">
    <property type="entry name" value="HTH_trans_reg/aminotransferase"/>
</dbReference>
<keyword evidence="4" id="KW-0238">DNA-binding</keyword>
<dbReference type="SMART" id="SM00345">
    <property type="entry name" value="HTH_GNTR"/>
    <property type="match status" value="1"/>
</dbReference>
<reference evidence="8 9" key="1">
    <citation type="journal article" date="2011" name="J. Biotechnol.">
        <title>The complete genome sequence of the dominant Sinorhizobium meliloti field isolate SM11 extends the S. meliloti pan-genome.</title>
        <authorList>
            <person name="Schneiker-Bekel S."/>
            <person name="Wibberg D."/>
            <person name="Bekel T."/>
            <person name="Blom J."/>
            <person name="Linke B."/>
            <person name="Neuweger H."/>
            <person name="Stiens M."/>
            <person name="Vorholter F.J."/>
            <person name="Weidner S."/>
            <person name="Goesmann A."/>
            <person name="Puhler A."/>
            <person name="Schluter A."/>
        </authorList>
    </citation>
    <scope>NUCLEOTIDE SEQUENCE [LARGE SCALE GENOMIC DNA]</scope>
    <source>
        <strain evidence="8 9">SM11</strain>
        <plasmid evidence="9">pSmeSM11c</plasmid>
    </source>
</reference>
<sequence length="505" mass="55774">MSSLFTSRWHKIHRHFWNISLVQLVKGSRKSGATRRIYLSLRDQITSGVYDAGERLPSSRALAGELGVSRTTVTAAYDQLISEGYITVRQGAKPTVTSEGRHPYTRPASQAQEPTPQVSAYASRAMALPKNISAEQAALQYDFRYGDIASSDFPKLAWRRALNAAVLAYRERLGYEHPAGNLALRRALQGYLWRARGIECDITQIIVVSGSQQALDLCARVFVDPGGQVVLEEPCYAMARNVMLATGAMPVAIPCDKDGMDTSRLPVPKDVALAFVTPSHQFPLGGVLPSGRRKALIEWAISGNTYIIEDDYDGEYRYDVRPIPPLWMIGQGRVIYVGTVSKTLSPTLRLGYMVLPGTLAEPFVRCKQITDRHSSSFEQEALASMIETGAYESHVRKMRRLNAERRTAFLNAMAEAFGDEVDIVGTSAGLHVVVWFNHLTGSDEERFAASARQEGVGIYPISRLYAAPTDQRAGFIFGYAGLPVEQIGKGVNDLVQVYRSKFRSA</sequence>
<dbReference type="Gene3D" id="1.10.10.10">
    <property type="entry name" value="Winged helix-like DNA-binding domain superfamily/Winged helix DNA-binding domain"/>
    <property type="match status" value="1"/>
</dbReference>
<keyword evidence="3" id="KW-0805">Transcription regulation</keyword>
<organism evidence="8 9">
    <name type="scientific">Sinorhizobium meliloti (strain SM11)</name>
    <dbReference type="NCBI Taxonomy" id="707241"/>
    <lineage>
        <taxon>Bacteria</taxon>
        <taxon>Pseudomonadati</taxon>
        <taxon>Pseudomonadota</taxon>
        <taxon>Alphaproteobacteria</taxon>
        <taxon>Hyphomicrobiales</taxon>
        <taxon>Rhizobiaceae</taxon>
        <taxon>Sinorhizobium/Ensifer group</taxon>
        <taxon>Sinorhizobium</taxon>
    </lineage>
</organism>
<evidence type="ECO:0000313" key="9">
    <source>
        <dbReference type="Proteomes" id="UP000009045"/>
    </source>
</evidence>
<evidence type="ECO:0000256" key="1">
    <source>
        <dbReference type="ARBA" id="ARBA00005384"/>
    </source>
</evidence>
<feature type="domain" description="HTH gntR-type" evidence="7">
    <location>
        <begin position="31"/>
        <end position="99"/>
    </location>
</feature>
<dbReference type="InterPro" id="IPR015421">
    <property type="entry name" value="PyrdxlP-dep_Trfase_major"/>
</dbReference>
<dbReference type="CDD" id="cd07377">
    <property type="entry name" value="WHTH_GntR"/>
    <property type="match status" value="1"/>
</dbReference>
<evidence type="ECO:0000313" key="8">
    <source>
        <dbReference type="EMBL" id="AEH81337.1"/>
    </source>
</evidence>
<dbReference type="PANTHER" id="PTHR46577:SF1">
    <property type="entry name" value="HTH-TYPE TRANSCRIPTIONAL REGULATORY PROTEIN GABR"/>
    <property type="match status" value="1"/>
</dbReference>
<dbReference type="InterPro" id="IPR004839">
    <property type="entry name" value="Aminotransferase_I/II_large"/>
</dbReference>
<dbReference type="GO" id="GO:0003677">
    <property type="term" value="F:DNA binding"/>
    <property type="evidence" value="ECO:0007669"/>
    <property type="project" value="UniProtKB-KW"/>
</dbReference>
<protein>
    <submittedName>
        <fullName evidence="8">Probabable transcriptional regulator gntr-family protein</fullName>
    </submittedName>
</protein>
<evidence type="ECO:0000256" key="2">
    <source>
        <dbReference type="ARBA" id="ARBA00022898"/>
    </source>
</evidence>
<evidence type="ECO:0000256" key="6">
    <source>
        <dbReference type="SAM" id="MobiDB-lite"/>
    </source>
</evidence>
<gene>
    <name evidence="8" type="ordered locus">SM11_pC0264</name>
</gene>
<comment type="similarity">
    <text evidence="1">In the C-terminal section; belongs to the class-I pyridoxal-phosphate-dependent aminotransferase family.</text>
</comment>
<evidence type="ECO:0000256" key="3">
    <source>
        <dbReference type="ARBA" id="ARBA00023015"/>
    </source>
</evidence>
<accession>F7XC46</accession>
<dbReference type="InterPro" id="IPR015424">
    <property type="entry name" value="PyrdxlP-dep_Trfase"/>
</dbReference>
<proteinExistence type="inferred from homology"/>
<dbReference type="InterPro" id="IPR000524">
    <property type="entry name" value="Tscrpt_reg_HTH_GntR"/>
</dbReference>
<dbReference type="PRINTS" id="PR00035">
    <property type="entry name" value="HTHGNTR"/>
</dbReference>
<dbReference type="Gene3D" id="3.40.640.10">
    <property type="entry name" value="Type I PLP-dependent aspartate aminotransferase-like (Major domain)"/>
    <property type="match status" value="1"/>
</dbReference>
<dbReference type="SUPFAM" id="SSF46785">
    <property type="entry name" value="Winged helix' DNA-binding domain"/>
    <property type="match status" value="1"/>
</dbReference>
<dbReference type="PATRIC" id="fig|707241.3.peg.4255"/>
<dbReference type="InterPro" id="IPR036388">
    <property type="entry name" value="WH-like_DNA-bd_sf"/>
</dbReference>
<dbReference type="Pfam" id="PF00155">
    <property type="entry name" value="Aminotran_1_2"/>
    <property type="match status" value="1"/>
</dbReference>
<dbReference type="Pfam" id="PF00392">
    <property type="entry name" value="GntR"/>
    <property type="match status" value="1"/>
</dbReference>
<dbReference type="GO" id="GO:0030170">
    <property type="term" value="F:pyridoxal phosphate binding"/>
    <property type="evidence" value="ECO:0007669"/>
    <property type="project" value="InterPro"/>
</dbReference>
<keyword evidence="8" id="KW-0614">Plasmid</keyword>
<dbReference type="PROSITE" id="PS50949">
    <property type="entry name" value="HTH_GNTR"/>
    <property type="match status" value="1"/>
</dbReference>
<dbReference type="PANTHER" id="PTHR46577">
    <property type="entry name" value="HTH-TYPE TRANSCRIPTIONAL REGULATORY PROTEIN GABR"/>
    <property type="match status" value="1"/>
</dbReference>
<dbReference type="KEGG" id="smx:SM11_pC0264"/>
<dbReference type="EMBL" id="CP001831">
    <property type="protein sequence ID" value="AEH81337.1"/>
    <property type="molecule type" value="Genomic_DNA"/>
</dbReference>
<geneLocation type="plasmid" evidence="8 9">
    <name>pSmeSM11c</name>
</geneLocation>
<evidence type="ECO:0000256" key="4">
    <source>
        <dbReference type="ARBA" id="ARBA00023125"/>
    </source>
</evidence>